<dbReference type="PANTHER" id="PTHR30024:SF47">
    <property type="entry name" value="TAURINE-BINDING PERIPLASMIC PROTEIN"/>
    <property type="match status" value="1"/>
</dbReference>
<dbReference type="Pfam" id="PF09084">
    <property type="entry name" value="NMT1"/>
    <property type="match status" value="1"/>
</dbReference>
<evidence type="ECO:0000313" key="7">
    <source>
        <dbReference type="Proteomes" id="UP000638848"/>
    </source>
</evidence>
<evidence type="ECO:0000256" key="4">
    <source>
        <dbReference type="SAM" id="SignalP"/>
    </source>
</evidence>
<proteinExistence type="inferred from homology"/>
<reference evidence="6" key="2">
    <citation type="submission" date="2020-09" db="EMBL/GenBank/DDBJ databases">
        <authorList>
            <person name="Sun Q."/>
            <person name="Zhou Y."/>
        </authorList>
    </citation>
    <scope>NUCLEOTIDE SEQUENCE</scope>
    <source>
        <strain evidence="6">CGMCC 1.12187</strain>
    </source>
</reference>
<evidence type="ECO:0000256" key="1">
    <source>
        <dbReference type="ARBA" id="ARBA00004418"/>
    </source>
</evidence>
<evidence type="ECO:0000256" key="2">
    <source>
        <dbReference type="ARBA" id="ARBA00010742"/>
    </source>
</evidence>
<dbReference type="RefSeq" id="WP_188534290.1">
    <property type="nucleotide sequence ID" value="NZ_BMEQ01000002.1"/>
</dbReference>
<dbReference type="GO" id="GO:0042597">
    <property type="term" value="C:periplasmic space"/>
    <property type="evidence" value="ECO:0007669"/>
    <property type="project" value="UniProtKB-SubCell"/>
</dbReference>
<dbReference type="PROSITE" id="PS51257">
    <property type="entry name" value="PROKAR_LIPOPROTEIN"/>
    <property type="match status" value="1"/>
</dbReference>
<gene>
    <name evidence="6" type="primary">ssuA</name>
    <name evidence="6" type="ORF">GCM10011374_05320</name>
</gene>
<evidence type="ECO:0000313" key="6">
    <source>
        <dbReference type="EMBL" id="GGG45949.1"/>
    </source>
</evidence>
<comment type="subcellular location">
    <subcellularLocation>
        <location evidence="1">Periplasm</location>
    </subcellularLocation>
</comment>
<dbReference type="SUPFAM" id="SSF53850">
    <property type="entry name" value="Periplasmic binding protein-like II"/>
    <property type="match status" value="1"/>
</dbReference>
<comment type="caution">
    <text evidence="6">The sequence shown here is derived from an EMBL/GenBank/DDBJ whole genome shotgun (WGS) entry which is preliminary data.</text>
</comment>
<feature type="chain" id="PRO_5039139691" evidence="4">
    <location>
        <begin position="24"/>
        <end position="322"/>
    </location>
</feature>
<keyword evidence="7" id="KW-1185">Reference proteome</keyword>
<dbReference type="InterPro" id="IPR015168">
    <property type="entry name" value="SsuA/THI5"/>
</dbReference>
<feature type="signal peptide" evidence="4">
    <location>
        <begin position="1"/>
        <end position="23"/>
    </location>
</feature>
<reference evidence="6" key="1">
    <citation type="journal article" date="2014" name="Int. J. Syst. Evol. Microbiol.">
        <title>Complete genome sequence of Corynebacterium casei LMG S-19264T (=DSM 44701T), isolated from a smear-ripened cheese.</title>
        <authorList>
            <consortium name="US DOE Joint Genome Institute (JGI-PGF)"/>
            <person name="Walter F."/>
            <person name="Albersmeier A."/>
            <person name="Kalinowski J."/>
            <person name="Ruckert C."/>
        </authorList>
    </citation>
    <scope>NUCLEOTIDE SEQUENCE</scope>
    <source>
        <strain evidence="6">CGMCC 1.12187</strain>
    </source>
</reference>
<dbReference type="AlphaFoldDB" id="A0A917LNK5"/>
<evidence type="ECO:0000259" key="5">
    <source>
        <dbReference type="Pfam" id="PF09084"/>
    </source>
</evidence>
<accession>A0A917LNK5</accession>
<dbReference type="PANTHER" id="PTHR30024">
    <property type="entry name" value="ALIPHATIC SULFONATES-BINDING PROTEIN-RELATED"/>
    <property type="match status" value="1"/>
</dbReference>
<dbReference type="EMBL" id="BMEQ01000002">
    <property type="protein sequence ID" value="GGG45949.1"/>
    <property type="molecule type" value="Genomic_DNA"/>
</dbReference>
<keyword evidence="3 4" id="KW-0732">Signal</keyword>
<protein>
    <submittedName>
        <fullName evidence="6">Sulfonate ABC transporter substrate-binding protein</fullName>
    </submittedName>
</protein>
<organism evidence="6 7">
    <name type="scientific">Kocuria dechangensis</name>
    <dbReference type="NCBI Taxonomy" id="1176249"/>
    <lineage>
        <taxon>Bacteria</taxon>
        <taxon>Bacillati</taxon>
        <taxon>Actinomycetota</taxon>
        <taxon>Actinomycetes</taxon>
        <taxon>Micrococcales</taxon>
        <taxon>Micrococcaceae</taxon>
        <taxon>Kocuria</taxon>
    </lineage>
</organism>
<feature type="domain" description="SsuA/THI5-like" evidence="5">
    <location>
        <begin position="54"/>
        <end position="263"/>
    </location>
</feature>
<name>A0A917LNK5_9MICC</name>
<dbReference type="Gene3D" id="3.40.190.10">
    <property type="entry name" value="Periplasmic binding protein-like II"/>
    <property type="match status" value="2"/>
</dbReference>
<dbReference type="Proteomes" id="UP000638848">
    <property type="component" value="Unassembled WGS sequence"/>
</dbReference>
<sequence>MKHVLARAAAVGSVLALSLTACGGSGDTGGGDGELRPLTIGIIPIAPSAAMQLGVDEGIFEKHGLDVTLETAQGGAAMLPAVSGGSMNIGVGNPLSVILAKDQGLEMQILSGYSSSLPEGEDITGVAANKDAGIGSWADLAGRTVAVNTINGQGDLTIKEAVSKAGGDPDAVNFVEMPFQDMPAQLDRGEIDAAWVPEPFLTQLVNGESTELVGYNYQETVPGLDTMVTFSSQKFVEENPEVVEDYEAAVAETLEFAQQNPERVQETIVSLLNMPEDVAGELRLEEFDAETDREELEQLSELMVKYGVVENEPELDEIIRSE</sequence>
<evidence type="ECO:0000256" key="3">
    <source>
        <dbReference type="ARBA" id="ARBA00022729"/>
    </source>
</evidence>
<comment type="similarity">
    <text evidence="2">Belongs to the bacterial solute-binding protein SsuA/TauA family.</text>
</comment>